<evidence type="ECO:0000313" key="2">
    <source>
        <dbReference type="Proteomes" id="UP000037035"/>
    </source>
</evidence>
<proteinExistence type="predicted"/>
<protein>
    <submittedName>
        <fullName evidence="1">Uncharacterized protein</fullName>
    </submittedName>
</protein>
<dbReference type="Proteomes" id="UP000037035">
    <property type="component" value="Unassembled WGS sequence"/>
</dbReference>
<keyword evidence="2" id="KW-1185">Reference proteome</keyword>
<dbReference type="EMBL" id="LAVV01007679">
    <property type="protein sequence ID" value="KNZ55121.1"/>
    <property type="molecule type" value="Genomic_DNA"/>
</dbReference>
<name>A0A0L6V2Y4_9BASI</name>
<dbReference type="VEuPathDB" id="FungiDB:VP01_275g4"/>
<gene>
    <name evidence="1" type="ORF">VP01_275g4</name>
</gene>
<reference evidence="1 2" key="1">
    <citation type="submission" date="2015-08" db="EMBL/GenBank/DDBJ databases">
        <title>Next Generation Sequencing and Analysis of the Genome of Puccinia sorghi L Schw, the Causal Agent of Maize Common Rust.</title>
        <authorList>
            <person name="Rochi L."/>
            <person name="Burguener G."/>
            <person name="Darino M."/>
            <person name="Turjanski A."/>
            <person name="Kreff E."/>
            <person name="Dieguez M.J."/>
            <person name="Sacco F."/>
        </authorList>
    </citation>
    <scope>NUCLEOTIDE SEQUENCE [LARGE SCALE GENOMIC DNA]</scope>
    <source>
        <strain evidence="1 2">RO10H11247</strain>
    </source>
</reference>
<accession>A0A0L6V2Y4</accession>
<sequence length="319" mass="37709">MQHPQRIEMFDQVFLTSYIVAPFQPKLRISVMQSEFIQGFEHFSLIHIIIPIRYTTPILILNVRQLELKNRQNFVQPSFKNRKSKITLHFLLAFLYNNHIELAIFISFGRLVNPLEKIYFTQGSFDLLVKLFIDSNLCNDESPKHGKFPNGSFYSSQKFEKELFTKEKKIFEINSWSKKICNSCMHWYPPIFQTGGTIENFISAGNDINVKDSDSDLILGPRKKQNHNWYIQISKNYQDFYSLNQKILSSYEVSRGCKKCLMRESKVTSMTFVFQSHKKWFWQLNCLCHDANKRLDQTILVETRSLSYPLICIDNFNFE</sequence>
<evidence type="ECO:0000313" key="1">
    <source>
        <dbReference type="EMBL" id="KNZ55121.1"/>
    </source>
</evidence>
<dbReference type="AlphaFoldDB" id="A0A0L6V2Y4"/>
<comment type="caution">
    <text evidence="1">The sequence shown here is derived from an EMBL/GenBank/DDBJ whole genome shotgun (WGS) entry which is preliminary data.</text>
</comment>
<organism evidence="1 2">
    <name type="scientific">Puccinia sorghi</name>
    <dbReference type="NCBI Taxonomy" id="27349"/>
    <lineage>
        <taxon>Eukaryota</taxon>
        <taxon>Fungi</taxon>
        <taxon>Dikarya</taxon>
        <taxon>Basidiomycota</taxon>
        <taxon>Pucciniomycotina</taxon>
        <taxon>Pucciniomycetes</taxon>
        <taxon>Pucciniales</taxon>
        <taxon>Pucciniaceae</taxon>
        <taxon>Puccinia</taxon>
    </lineage>
</organism>